<evidence type="ECO:0000313" key="2">
    <source>
        <dbReference type="Proteomes" id="UP001378592"/>
    </source>
</evidence>
<sequence length="89" mass="9752">MKACNGETNFAVPLSPHPSSARRIASRVLRQAPMSSTLRAAPTFKEAPFNAFATHPTPPFTRLLIGGISRPTNWTKELTLETRINSFAT</sequence>
<keyword evidence="2" id="KW-1185">Reference proteome</keyword>
<reference evidence="1 2" key="1">
    <citation type="submission" date="2024-03" db="EMBL/GenBank/DDBJ databases">
        <title>The genome assembly and annotation of the cricket Gryllus longicercus Weissman &amp; Gray.</title>
        <authorList>
            <person name="Szrajer S."/>
            <person name="Gray D."/>
            <person name="Ylla G."/>
        </authorList>
    </citation>
    <scope>NUCLEOTIDE SEQUENCE [LARGE SCALE GENOMIC DNA]</scope>
    <source>
        <strain evidence="1">DAG 2021-001</strain>
        <tissue evidence="1">Whole body minus gut</tissue>
    </source>
</reference>
<accession>A0AAN9VLZ3</accession>
<comment type="caution">
    <text evidence="1">The sequence shown here is derived from an EMBL/GenBank/DDBJ whole genome shotgun (WGS) entry which is preliminary data.</text>
</comment>
<dbReference type="Proteomes" id="UP001378592">
    <property type="component" value="Unassembled WGS sequence"/>
</dbReference>
<protein>
    <submittedName>
        <fullName evidence="1">Uncharacterized protein</fullName>
    </submittedName>
</protein>
<proteinExistence type="predicted"/>
<name>A0AAN9VLZ3_9ORTH</name>
<gene>
    <name evidence="1" type="ORF">R5R35_003937</name>
</gene>
<dbReference type="EMBL" id="JAZDUA010000183">
    <property type="protein sequence ID" value="KAK7865226.1"/>
    <property type="molecule type" value="Genomic_DNA"/>
</dbReference>
<organism evidence="1 2">
    <name type="scientific">Gryllus longicercus</name>
    <dbReference type="NCBI Taxonomy" id="2509291"/>
    <lineage>
        <taxon>Eukaryota</taxon>
        <taxon>Metazoa</taxon>
        <taxon>Ecdysozoa</taxon>
        <taxon>Arthropoda</taxon>
        <taxon>Hexapoda</taxon>
        <taxon>Insecta</taxon>
        <taxon>Pterygota</taxon>
        <taxon>Neoptera</taxon>
        <taxon>Polyneoptera</taxon>
        <taxon>Orthoptera</taxon>
        <taxon>Ensifera</taxon>
        <taxon>Gryllidea</taxon>
        <taxon>Grylloidea</taxon>
        <taxon>Gryllidae</taxon>
        <taxon>Gryllinae</taxon>
        <taxon>Gryllus</taxon>
    </lineage>
</organism>
<evidence type="ECO:0000313" key="1">
    <source>
        <dbReference type="EMBL" id="KAK7865226.1"/>
    </source>
</evidence>
<dbReference type="AlphaFoldDB" id="A0AAN9VLZ3"/>